<dbReference type="KEGG" id="surl:BI350_12285"/>
<dbReference type="NCBIfam" id="NF005825">
    <property type="entry name" value="PRK07714.1"/>
    <property type="match status" value="1"/>
</dbReference>
<dbReference type="InterPro" id="IPR039109">
    <property type="entry name" value="Ribosomal_eL30-like"/>
</dbReference>
<dbReference type="GO" id="GO:0005840">
    <property type="term" value="C:ribosome"/>
    <property type="evidence" value="ECO:0007669"/>
    <property type="project" value="UniProtKB-KW"/>
</dbReference>
<gene>
    <name evidence="4" type="ORF">BI350_12285</name>
</gene>
<sequence>MNTSKKILQLLGIATRAGKIVTGEELTVREIQAGKVKLVIISNDASANTMKKITDKCNFFNVEKHVFGNREELGHAIGKESRVVLAIMDAGFAGKFSDYLNEYNRG</sequence>
<dbReference type="InterPro" id="IPR004038">
    <property type="entry name" value="Ribosomal_eL8/eL30/eS12/Gad45"/>
</dbReference>
<dbReference type="SUPFAM" id="SSF55315">
    <property type="entry name" value="L30e-like"/>
    <property type="match status" value="1"/>
</dbReference>
<organism evidence="4 5">
    <name type="scientific">Sporosarcina ureilytica</name>
    <dbReference type="NCBI Taxonomy" id="298596"/>
    <lineage>
        <taxon>Bacteria</taxon>
        <taxon>Bacillati</taxon>
        <taxon>Bacillota</taxon>
        <taxon>Bacilli</taxon>
        <taxon>Bacillales</taxon>
        <taxon>Caryophanaceae</taxon>
        <taxon>Sporosarcina</taxon>
    </lineage>
</organism>
<accession>A0A1D8JHS6</accession>
<keyword evidence="2" id="KW-0687">Ribonucleoprotein</keyword>
<dbReference type="GO" id="GO:1990904">
    <property type="term" value="C:ribonucleoprotein complex"/>
    <property type="evidence" value="ECO:0007669"/>
    <property type="project" value="UniProtKB-KW"/>
</dbReference>
<dbReference type="GO" id="GO:0003723">
    <property type="term" value="F:RNA binding"/>
    <property type="evidence" value="ECO:0007669"/>
    <property type="project" value="InterPro"/>
</dbReference>
<dbReference type="RefSeq" id="WP_075528387.1">
    <property type="nucleotide sequence ID" value="NZ_CP017560.1"/>
</dbReference>
<evidence type="ECO:0000313" key="4">
    <source>
        <dbReference type="EMBL" id="AOV08233.1"/>
    </source>
</evidence>
<dbReference type="InterPro" id="IPR029064">
    <property type="entry name" value="Ribosomal_eL30-like_sf"/>
</dbReference>
<feature type="domain" description="Ribosomal protein eL8/eL30/eS12/Gadd45" evidence="3">
    <location>
        <begin position="6"/>
        <end position="93"/>
    </location>
</feature>
<evidence type="ECO:0000256" key="2">
    <source>
        <dbReference type="ARBA" id="ARBA00023274"/>
    </source>
</evidence>
<name>A0A1D8JHS6_9BACL</name>
<evidence type="ECO:0000259" key="3">
    <source>
        <dbReference type="Pfam" id="PF01248"/>
    </source>
</evidence>
<proteinExistence type="predicted"/>
<dbReference type="PANTHER" id="PTHR11449">
    <property type="entry name" value="RIBOSOMAL PROTEIN L30"/>
    <property type="match status" value="1"/>
</dbReference>
<reference evidence="4 5" key="1">
    <citation type="submission" date="2016-09" db="EMBL/GenBank/DDBJ databases">
        <title>Complete genome sequence of the Lysinibacillus sphaericus LMG 22257, a specie of Bacillus with ureolytic activity that can effectively biodeposit calcium carbonate.</title>
        <authorList>
            <person name="Yan W."/>
        </authorList>
    </citation>
    <scope>NUCLEOTIDE SEQUENCE [LARGE SCALE GENOMIC DNA]</scope>
    <source>
        <strain evidence="4 5">LMG 22257</strain>
    </source>
</reference>
<dbReference type="EMBL" id="CP017560">
    <property type="protein sequence ID" value="AOV08233.1"/>
    <property type="molecule type" value="Genomic_DNA"/>
</dbReference>
<evidence type="ECO:0000313" key="5">
    <source>
        <dbReference type="Proteomes" id="UP000185746"/>
    </source>
</evidence>
<dbReference type="Pfam" id="PF01248">
    <property type="entry name" value="Ribosomal_L7Ae"/>
    <property type="match status" value="1"/>
</dbReference>
<keyword evidence="1 4" id="KW-0689">Ribosomal protein</keyword>
<protein>
    <submittedName>
        <fullName evidence="4">50S ribosomal protein L7</fullName>
    </submittedName>
</protein>
<dbReference type="Gene3D" id="3.30.1330.30">
    <property type="match status" value="1"/>
</dbReference>
<dbReference type="AlphaFoldDB" id="A0A1D8JHS6"/>
<keyword evidence="5" id="KW-1185">Reference proteome</keyword>
<dbReference type="Proteomes" id="UP000185746">
    <property type="component" value="Chromosome"/>
</dbReference>
<evidence type="ECO:0000256" key="1">
    <source>
        <dbReference type="ARBA" id="ARBA00022980"/>
    </source>
</evidence>